<dbReference type="KEGG" id="gba:J421_6299"/>
<dbReference type="Pfam" id="PF03929">
    <property type="entry name" value="PepSY_TM"/>
    <property type="match status" value="1"/>
</dbReference>
<evidence type="ECO:0000313" key="3">
    <source>
        <dbReference type="Proteomes" id="UP000019151"/>
    </source>
</evidence>
<dbReference type="InParanoid" id="W0RS81"/>
<dbReference type="HOGENOM" id="CLU_1335930_0_0_0"/>
<evidence type="ECO:0008006" key="4">
    <source>
        <dbReference type="Google" id="ProtNLM"/>
    </source>
</evidence>
<accession>W0RS81</accession>
<feature type="transmembrane region" description="Helical" evidence="1">
    <location>
        <begin position="167"/>
        <end position="191"/>
    </location>
</feature>
<dbReference type="PANTHER" id="PTHR34219">
    <property type="entry name" value="IRON-REGULATED INNER MEMBRANE PROTEIN-RELATED"/>
    <property type="match status" value="1"/>
</dbReference>
<keyword evidence="1" id="KW-0812">Transmembrane</keyword>
<feature type="transmembrane region" description="Helical" evidence="1">
    <location>
        <begin position="29"/>
        <end position="53"/>
    </location>
</feature>
<dbReference type="InterPro" id="IPR005625">
    <property type="entry name" value="PepSY-ass_TM"/>
</dbReference>
<dbReference type="EMBL" id="CP007130">
    <property type="protein sequence ID" value="AHG93834.1"/>
    <property type="molecule type" value="Genomic_DNA"/>
</dbReference>
<gene>
    <name evidence="2" type="ORF">J421_6299</name>
</gene>
<keyword evidence="1" id="KW-0472">Membrane</keyword>
<sequence>MTLSTPTTPRAPGEHLPPSRRSVAFWRRWHRWIGFPAAVFLLWSALTGVVVAGTEFFGEDEALREQLRTVTSPVSTASAAAEWTASVGRALATVAAQSPDAPVDKVIVQFKGPAPTVAVFTGKRGGGEDRQFVVNARTGALVSVEDYADKPFLYRLHSGEAFGDGGLVVAMGWGLALAVLSLTGIVIWWRIRRRGATGIRRLFWH</sequence>
<keyword evidence="1" id="KW-1133">Transmembrane helix</keyword>
<reference evidence="2 3" key="1">
    <citation type="journal article" date="2014" name="Genome Announc.">
        <title>Genome Sequence and Methylome of Soil Bacterium Gemmatirosa kalamazoonensis KBS708T, a Member of the Rarely Cultivated Gemmatimonadetes Phylum.</title>
        <authorList>
            <person name="Debruyn J.M."/>
            <person name="Radosevich M."/>
            <person name="Wommack K.E."/>
            <person name="Polson S.W."/>
            <person name="Hauser L.J."/>
            <person name="Fawaz M.N."/>
            <person name="Korlach J."/>
            <person name="Tsai Y.C."/>
        </authorList>
    </citation>
    <scope>NUCLEOTIDE SEQUENCE [LARGE SCALE GENOMIC DNA]</scope>
    <source>
        <strain evidence="2 3">KBS708</strain>
        <plasmid evidence="3">Plasmid 2</plasmid>
    </source>
</reference>
<dbReference type="OrthoDB" id="7626573at2"/>
<evidence type="ECO:0000256" key="1">
    <source>
        <dbReference type="SAM" id="Phobius"/>
    </source>
</evidence>
<geneLocation type="plasmid" evidence="2 3">
    <name>2</name>
</geneLocation>
<keyword evidence="3" id="KW-1185">Reference proteome</keyword>
<protein>
    <recommendedName>
        <fullName evidence="4">PepSY-associated TM helix domain protein</fullName>
    </recommendedName>
</protein>
<evidence type="ECO:0000313" key="2">
    <source>
        <dbReference type="EMBL" id="AHG93834.1"/>
    </source>
</evidence>
<dbReference type="AlphaFoldDB" id="W0RS81"/>
<dbReference type="RefSeq" id="WP_025415124.1">
    <property type="nucleotide sequence ID" value="NZ_CP007130.1"/>
</dbReference>
<organism evidence="2 3">
    <name type="scientific">Gemmatirosa kalamazoonensis</name>
    <dbReference type="NCBI Taxonomy" id="861299"/>
    <lineage>
        <taxon>Bacteria</taxon>
        <taxon>Pseudomonadati</taxon>
        <taxon>Gemmatimonadota</taxon>
        <taxon>Gemmatimonadia</taxon>
        <taxon>Gemmatimonadales</taxon>
        <taxon>Gemmatimonadaceae</taxon>
        <taxon>Gemmatirosa</taxon>
    </lineage>
</organism>
<name>W0RS81_9BACT</name>
<dbReference type="Proteomes" id="UP000019151">
    <property type="component" value="Plasmid 2"/>
</dbReference>
<proteinExistence type="predicted"/>
<keyword evidence="2" id="KW-0614">Plasmid</keyword>
<dbReference type="eggNOG" id="ENOG502ZFZA">
    <property type="taxonomic scope" value="Bacteria"/>
</dbReference>